<evidence type="ECO:0000313" key="2">
    <source>
        <dbReference type="Proteomes" id="UP000609849"/>
    </source>
</evidence>
<accession>A0ABR7JKL6</accession>
<protein>
    <submittedName>
        <fullName evidence="1">Uncharacterized protein</fullName>
    </submittedName>
</protein>
<dbReference type="RefSeq" id="WP_153925213.1">
    <property type="nucleotide sequence ID" value="NZ_JACRWE010000001.1"/>
</dbReference>
<reference evidence="1 2" key="1">
    <citation type="submission" date="2020-08" db="EMBL/GenBank/DDBJ databases">
        <authorList>
            <person name="Liu C."/>
            <person name="Sun Q."/>
        </authorList>
    </citation>
    <scope>NUCLEOTIDE SEQUENCE [LARGE SCALE GENOMIC DNA]</scope>
    <source>
        <strain evidence="1 2">NSJ-18</strain>
    </source>
</reference>
<keyword evidence="2" id="KW-1185">Reference proteome</keyword>
<evidence type="ECO:0000313" key="1">
    <source>
        <dbReference type="EMBL" id="MBC5995471.1"/>
    </source>
</evidence>
<organism evidence="1 2">
    <name type="scientific">Romboutsia faecis</name>
    <dbReference type="NCBI Taxonomy" id="2764597"/>
    <lineage>
        <taxon>Bacteria</taxon>
        <taxon>Bacillati</taxon>
        <taxon>Bacillota</taxon>
        <taxon>Clostridia</taxon>
        <taxon>Peptostreptococcales</taxon>
        <taxon>Peptostreptococcaceae</taxon>
        <taxon>Romboutsia</taxon>
    </lineage>
</organism>
<dbReference type="EMBL" id="JACRWE010000001">
    <property type="protein sequence ID" value="MBC5995471.1"/>
    <property type="molecule type" value="Genomic_DNA"/>
</dbReference>
<proteinExistence type="predicted"/>
<dbReference type="Proteomes" id="UP000609849">
    <property type="component" value="Unassembled WGS sequence"/>
</dbReference>
<name>A0ABR7JKL6_9FIRM</name>
<comment type="caution">
    <text evidence="1">The sequence shown here is derived from an EMBL/GenBank/DDBJ whole genome shotgun (WGS) entry which is preliminary data.</text>
</comment>
<gene>
    <name evidence="1" type="ORF">H8923_01745</name>
</gene>
<sequence>MKVKILQSFVHKDLGSFIPNEEVEIEDSIANLLIKQNLIIEEKKTIRKKRSKKVD</sequence>